<evidence type="ECO:0000256" key="7">
    <source>
        <dbReference type="PROSITE-ProRule" id="PRU00433"/>
    </source>
</evidence>
<accession>A0A518K486</accession>
<dbReference type="NCBIfam" id="TIGR02595">
    <property type="entry name" value="PEP_CTERM"/>
    <property type="match status" value="1"/>
</dbReference>
<dbReference type="InterPro" id="IPR018247">
    <property type="entry name" value="EF_Hand_1_Ca_BS"/>
</dbReference>
<evidence type="ECO:0000256" key="6">
    <source>
        <dbReference type="ARBA" id="ARBA00023004"/>
    </source>
</evidence>
<proteinExistence type="predicted"/>
<dbReference type="AlphaFoldDB" id="A0A518K486"/>
<dbReference type="InterPro" id="IPR004852">
    <property type="entry name" value="Di-haem_cyt_c_peroxidsae"/>
</dbReference>
<dbReference type="PANTHER" id="PTHR30600:SF10">
    <property type="entry name" value="BLL6722 PROTEIN"/>
    <property type="match status" value="1"/>
</dbReference>
<dbReference type="Gene3D" id="1.10.760.10">
    <property type="entry name" value="Cytochrome c-like domain"/>
    <property type="match status" value="2"/>
</dbReference>
<keyword evidence="5 10" id="KW-0560">Oxidoreductase</keyword>
<dbReference type="SUPFAM" id="SSF63446">
    <property type="entry name" value="Type I dockerin domain"/>
    <property type="match status" value="1"/>
</dbReference>
<evidence type="ECO:0000256" key="4">
    <source>
        <dbReference type="ARBA" id="ARBA00022729"/>
    </source>
</evidence>
<dbReference type="InterPro" id="IPR036439">
    <property type="entry name" value="Dockerin_dom_sf"/>
</dbReference>
<dbReference type="GO" id="GO:0046872">
    <property type="term" value="F:metal ion binding"/>
    <property type="evidence" value="ECO:0007669"/>
    <property type="project" value="UniProtKB-KW"/>
</dbReference>
<feature type="signal peptide" evidence="8">
    <location>
        <begin position="1"/>
        <end position="31"/>
    </location>
</feature>
<evidence type="ECO:0000256" key="3">
    <source>
        <dbReference type="ARBA" id="ARBA00022723"/>
    </source>
</evidence>
<reference evidence="10 11" key="1">
    <citation type="submission" date="2019-02" db="EMBL/GenBank/DDBJ databases">
        <title>Deep-cultivation of Planctomycetes and their phenomic and genomic characterization uncovers novel biology.</title>
        <authorList>
            <person name="Wiegand S."/>
            <person name="Jogler M."/>
            <person name="Boedeker C."/>
            <person name="Pinto D."/>
            <person name="Vollmers J."/>
            <person name="Rivas-Marin E."/>
            <person name="Kohn T."/>
            <person name="Peeters S.H."/>
            <person name="Heuer A."/>
            <person name="Rast P."/>
            <person name="Oberbeckmann S."/>
            <person name="Bunk B."/>
            <person name="Jeske O."/>
            <person name="Meyerdierks A."/>
            <person name="Storesund J.E."/>
            <person name="Kallscheuer N."/>
            <person name="Luecker S."/>
            <person name="Lage O.M."/>
            <person name="Pohl T."/>
            <person name="Merkel B.J."/>
            <person name="Hornburger P."/>
            <person name="Mueller R.-W."/>
            <person name="Bruemmer F."/>
            <person name="Labrenz M."/>
            <person name="Spormann A.M."/>
            <person name="Op den Camp H."/>
            <person name="Overmann J."/>
            <person name="Amann R."/>
            <person name="Jetten M.S.M."/>
            <person name="Mascher T."/>
            <person name="Medema M.H."/>
            <person name="Devos D.P."/>
            <person name="Kaster A.-K."/>
            <person name="Ovreas L."/>
            <person name="Rohde M."/>
            <person name="Galperin M.Y."/>
            <person name="Jogler C."/>
        </authorList>
    </citation>
    <scope>NUCLEOTIDE SEQUENCE [LARGE SCALE GENOMIC DNA]</scope>
    <source>
        <strain evidence="10 11">Spa11</strain>
    </source>
</reference>
<evidence type="ECO:0000313" key="11">
    <source>
        <dbReference type="Proteomes" id="UP000316426"/>
    </source>
</evidence>
<evidence type="ECO:0000313" key="10">
    <source>
        <dbReference type="EMBL" id="QDV72597.1"/>
    </source>
</evidence>
<evidence type="ECO:0000256" key="1">
    <source>
        <dbReference type="ARBA" id="ARBA00004196"/>
    </source>
</evidence>
<evidence type="ECO:0000259" key="9">
    <source>
        <dbReference type="PROSITE" id="PS51007"/>
    </source>
</evidence>
<feature type="chain" id="PRO_5021813858" evidence="8">
    <location>
        <begin position="32"/>
        <end position="458"/>
    </location>
</feature>
<dbReference type="PANTHER" id="PTHR30600">
    <property type="entry name" value="CYTOCHROME C PEROXIDASE-RELATED"/>
    <property type="match status" value="1"/>
</dbReference>
<dbReference type="Gene3D" id="1.10.1330.10">
    <property type="entry name" value="Dockerin domain"/>
    <property type="match status" value="1"/>
</dbReference>
<dbReference type="InterPro" id="IPR009056">
    <property type="entry name" value="Cyt_c-like_dom"/>
</dbReference>
<comment type="subcellular location">
    <subcellularLocation>
        <location evidence="1">Cell envelope</location>
    </subcellularLocation>
</comment>
<sequence length="458" mass="49658" precursor="true">MRHSGSHQRGKLVRALGATLLAISILDPLMAAQPQVPALPTEPLGYVKYAGEDMPAHFKFGAVAARDNTPADNLISDAGATLGRVLFYDTRLSHDNGTACASCHQQATGFSDPEPVSEGIDGQLGTRHSMALANSRYYITGAMFWDERAESLEAQALMPIENPLEMGSTLAEVVDKLSATTFYPELFEAAFGSPEITPERIGKAIAQFERAMVSYQSKYDTAFAPGSTTPQFDQVFTADELAGEQLFHGAGRCSGCHTTEAHVGELVSNIGLEVEPVDEGVGEGRFKTPSLRNIAVRGRFMHDGRFSTLQEVVEFYNIGVQDNPALDESLRNPLQLGLTEQEVLQLVAFMETLTDETFLTSELFSDPFVTLPGDYNGDGEVDDSDFEVWRTNYGDTELLTADGNNDGLVDAADYTIWRDSVGLTWESLTPVADITTAAPEPSSLVLVGLALVAVSRRR</sequence>
<protein>
    <submittedName>
        <fullName evidence="10">Cytochrome c551 peroxidase</fullName>
        <ecNumber evidence="10">1.11.1.5</ecNumber>
    </submittedName>
</protein>
<feature type="domain" description="Cytochrome c" evidence="9">
    <location>
        <begin position="238"/>
        <end position="354"/>
    </location>
</feature>
<dbReference type="InterPro" id="IPR036909">
    <property type="entry name" value="Cyt_c-like_dom_sf"/>
</dbReference>
<evidence type="ECO:0000256" key="8">
    <source>
        <dbReference type="SAM" id="SignalP"/>
    </source>
</evidence>
<keyword evidence="10" id="KW-0575">Peroxidase</keyword>
<dbReference type="InterPro" id="IPR051395">
    <property type="entry name" value="Cytochrome_c_Peroxidase/MauG"/>
</dbReference>
<keyword evidence="4 8" id="KW-0732">Signal</keyword>
<dbReference type="GO" id="GO:0020037">
    <property type="term" value="F:heme binding"/>
    <property type="evidence" value="ECO:0007669"/>
    <property type="project" value="InterPro"/>
</dbReference>
<dbReference type="PROSITE" id="PS51007">
    <property type="entry name" value="CYTC"/>
    <property type="match status" value="1"/>
</dbReference>
<dbReference type="GO" id="GO:0030313">
    <property type="term" value="C:cell envelope"/>
    <property type="evidence" value="ECO:0007669"/>
    <property type="project" value="UniProtKB-SubCell"/>
</dbReference>
<evidence type="ECO:0000256" key="2">
    <source>
        <dbReference type="ARBA" id="ARBA00022617"/>
    </source>
</evidence>
<dbReference type="EMBL" id="CP036349">
    <property type="protein sequence ID" value="QDV72597.1"/>
    <property type="molecule type" value="Genomic_DNA"/>
</dbReference>
<dbReference type="GO" id="GO:0004130">
    <property type="term" value="F:cytochrome-c peroxidase activity"/>
    <property type="evidence" value="ECO:0007669"/>
    <property type="project" value="UniProtKB-EC"/>
</dbReference>
<dbReference type="GO" id="GO:0000272">
    <property type="term" value="P:polysaccharide catabolic process"/>
    <property type="evidence" value="ECO:0007669"/>
    <property type="project" value="InterPro"/>
</dbReference>
<gene>
    <name evidence="10" type="primary">ccp_1</name>
    <name evidence="10" type="ORF">Spa11_07760</name>
</gene>
<name>A0A518K486_9BACT</name>
<dbReference type="PROSITE" id="PS00018">
    <property type="entry name" value="EF_HAND_1"/>
    <property type="match status" value="1"/>
</dbReference>
<keyword evidence="2 7" id="KW-0349">Heme</keyword>
<dbReference type="SUPFAM" id="SSF46626">
    <property type="entry name" value="Cytochrome c"/>
    <property type="match status" value="2"/>
</dbReference>
<organism evidence="10 11">
    <name type="scientific">Botrimarina mediterranea</name>
    <dbReference type="NCBI Taxonomy" id="2528022"/>
    <lineage>
        <taxon>Bacteria</taxon>
        <taxon>Pseudomonadati</taxon>
        <taxon>Planctomycetota</taxon>
        <taxon>Planctomycetia</taxon>
        <taxon>Pirellulales</taxon>
        <taxon>Lacipirellulaceae</taxon>
        <taxon>Botrimarina</taxon>
    </lineage>
</organism>
<dbReference type="InterPro" id="IPR013424">
    <property type="entry name" value="Ice-binding_C"/>
</dbReference>
<keyword evidence="6 7" id="KW-0408">Iron</keyword>
<dbReference type="KEGG" id="bmei:Spa11_07760"/>
<dbReference type="GO" id="GO:0009055">
    <property type="term" value="F:electron transfer activity"/>
    <property type="evidence" value="ECO:0007669"/>
    <property type="project" value="InterPro"/>
</dbReference>
<keyword evidence="3 7" id="KW-0479">Metal-binding</keyword>
<evidence type="ECO:0000256" key="5">
    <source>
        <dbReference type="ARBA" id="ARBA00023002"/>
    </source>
</evidence>
<dbReference type="Pfam" id="PF03150">
    <property type="entry name" value="CCP_MauG"/>
    <property type="match status" value="1"/>
</dbReference>
<keyword evidence="11" id="KW-1185">Reference proteome</keyword>
<dbReference type="Proteomes" id="UP000316426">
    <property type="component" value="Chromosome"/>
</dbReference>
<dbReference type="EC" id="1.11.1.5" evidence="10"/>
<dbReference type="Pfam" id="PF07589">
    <property type="entry name" value="PEP-CTERM"/>
    <property type="match status" value="1"/>
</dbReference>